<evidence type="ECO:0000313" key="8">
    <source>
        <dbReference type="Proteomes" id="UP000693981"/>
    </source>
</evidence>
<keyword evidence="4 5" id="KW-0732">Signal</keyword>
<feature type="signal peptide" evidence="5">
    <location>
        <begin position="1"/>
        <end position="22"/>
    </location>
</feature>
<keyword evidence="8" id="KW-1185">Reference proteome</keyword>
<keyword evidence="3 5" id="KW-0964">Secreted</keyword>
<gene>
    <name evidence="7" type="ORF">PHYBOEH_001150</name>
</gene>
<dbReference type="AlphaFoldDB" id="A0A8T1VAE5"/>
<comment type="function">
    <text evidence="5">Effector that suppresses plant defense responses during pathogen infection.</text>
</comment>
<dbReference type="EMBL" id="JAGDFL010001221">
    <property type="protein sequence ID" value="KAG7377069.1"/>
    <property type="molecule type" value="Genomic_DNA"/>
</dbReference>
<feature type="chain" id="PRO_5035969218" description="RxLR effector protein" evidence="5">
    <location>
        <begin position="23"/>
        <end position="273"/>
    </location>
</feature>
<comment type="caution">
    <text evidence="7">The sequence shown here is derived from an EMBL/GenBank/DDBJ whole genome shotgun (WGS) entry which is preliminary data.</text>
</comment>
<comment type="subcellular location">
    <subcellularLocation>
        <location evidence="1 5">Secreted</location>
    </subcellularLocation>
</comment>
<evidence type="ECO:0000256" key="5">
    <source>
        <dbReference type="RuleBase" id="RU367124"/>
    </source>
</evidence>
<comment type="similarity">
    <text evidence="2 5">Belongs to the RxLR effector family.</text>
</comment>
<reference evidence="7" key="1">
    <citation type="submission" date="2021-02" db="EMBL/GenBank/DDBJ databases">
        <authorList>
            <person name="Palmer J.M."/>
        </authorList>
    </citation>
    <scope>NUCLEOTIDE SEQUENCE</scope>
    <source>
        <strain evidence="7">SCRP23</strain>
    </source>
</reference>
<organism evidence="7 8">
    <name type="scientific">Phytophthora boehmeriae</name>
    <dbReference type="NCBI Taxonomy" id="109152"/>
    <lineage>
        <taxon>Eukaryota</taxon>
        <taxon>Sar</taxon>
        <taxon>Stramenopiles</taxon>
        <taxon>Oomycota</taxon>
        <taxon>Peronosporomycetes</taxon>
        <taxon>Peronosporales</taxon>
        <taxon>Peronosporaceae</taxon>
        <taxon>Phytophthora</taxon>
    </lineage>
</organism>
<name>A0A8T1VAE5_9STRA</name>
<dbReference type="InterPro" id="IPR031825">
    <property type="entry name" value="RXLR"/>
</dbReference>
<evidence type="ECO:0000256" key="3">
    <source>
        <dbReference type="ARBA" id="ARBA00022525"/>
    </source>
</evidence>
<evidence type="ECO:0000256" key="6">
    <source>
        <dbReference type="SAM" id="MobiDB-lite"/>
    </source>
</evidence>
<evidence type="ECO:0000256" key="1">
    <source>
        <dbReference type="ARBA" id="ARBA00004613"/>
    </source>
</evidence>
<evidence type="ECO:0000313" key="7">
    <source>
        <dbReference type="EMBL" id="KAG7377069.1"/>
    </source>
</evidence>
<comment type="domain">
    <text evidence="5">The RxLR-dEER motif acts to carry the protein into the host cell cytoplasm through binding to cell surface phosphatidylinositol-3-phosphate.</text>
</comment>
<dbReference type="OrthoDB" id="128682at2759"/>
<dbReference type="Proteomes" id="UP000693981">
    <property type="component" value="Unassembled WGS sequence"/>
</dbReference>
<feature type="region of interest" description="Disordered" evidence="6">
    <location>
        <begin position="59"/>
        <end position="88"/>
    </location>
</feature>
<proteinExistence type="inferred from homology"/>
<evidence type="ECO:0000256" key="4">
    <source>
        <dbReference type="ARBA" id="ARBA00022729"/>
    </source>
</evidence>
<protein>
    <recommendedName>
        <fullName evidence="5">RxLR effector protein</fullName>
    </recommendedName>
</protein>
<dbReference type="GO" id="GO:0005576">
    <property type="term" value="C:extracellular region"/>
    <property type="evidence" value="ECO:0007669"/>
    <property type="project" value="UniProtKB-SubCell"/>
</dbReference>
<sequence>MHLYSYVLVALVTILVTCETFALSSVLTVAPDDTPTSDRTRTAVSIDVDGKRYLRTTKTADDNDEHNLTGVDDSTISADTTERAGASPSMLTRAKDRVKAKWWAETKASDDYVKNKLRLTGKSEEILKNHKTYQRYLYTTERIEFSKWVAQKPPLPTFDAWRYLGLNKMVLQGKSLKEIKKTAEFKSYEHYVRMFDQGISADWKVGYKTEHMIPRYATPVEMTAKAELWAANGMPDKYVLYALNLNKLPHSERVTVEDYQYFLIFKNAQQAMS</sequence>
<evidence type="ECO:0000256" key="2">
    <source>
        <dbReference type="ARBA" id="ARBA00010400"/>
    </source>
</evidence>
<dbReference type="Pfam" id="PF16810">
    <property type="entry name" value="RXLR"/>
    <property type="match status" value="1"/>
</dbReference>
<accession>A0A8T1VAE5</accession>